<reference evidence="2 3" key="1">
    <citation type="journal article" date="2016" name="Nat. Commun.">
        <title>Thousands of microbial genomes shed light on interconnected biogeochemical processes in an aquifer system.</title>
        <authorList>
            <person name="Anantharaman K."/>
            <person name="Brown C.T."/>
            <person name="Hug L.A."/>
            <person name="Sharon I."/>
            <person name="Castelle C.J."/>
            <person name="Probst A.J."/>
            <person name="Thomas B.C."/>
            <person name="Singh A."/>
            <person name="Wilkins M.J."/>
            <person name="Karaoz U."/>
            <person name="Brodie E.L."/>
            <person name="Williams K.H."/>
            <person name="Hubbard S.S."/>
            <person name="Banfield J.F."/>
        </authorList>
    </citation>
    <scope>NUCLEOTIDE SEQUENCE [LARGE SCALE GENOMIC DNA]</scope>
</reference>
<dbReference type="Proteomes" id="UP000178710">
    <property type="component" value="Unassembled WGS sequence"/>
</dbReference>
<evidence type="ECO:0000313" key="3">
    <source>
        <dbReference type="Proteomes" id="UP000178710"/>
    </source>
</evidence>
<keyword evidence="1" id="KW-1133">Transmembrane helix</keyword>
<feature type="transmembrane region" description="Helical" evidence="1">
    <location>
        <begin position="32"/>
        <end position="54"/>
    </location>
</feature>
<feature type="transmembrane region" description="Helical" evidence="1">
    <location>
        <begin position="66"/>
        <end position="83"/>
    </location>
</feature>
<dbReference type="EMBL" id="MHQK01000037">
    <property type="protein sequence ID" value="OHA01080.1"/>
    <property type="molecule type" value="Genomic_DNA"/>
</dbReference>
<comment type="caution">
    <text evidence="2">The sequence shown here is derived from an EMBL/GenBank/DDBJ whole genome shotgun (WGS) entry which is preliminary data.</text>
</comment>
<feature type="transmembrane region" description="Helical" evidence="1">
    <location>
        <begin position="7"/>
        <end position="26"/>
    </location>
</feature>
<dbReference type="AlphaFoldDB" id="A0A1G2KNT6"/>
<sequence length="144" mass="16815">MDISKKNLYLALGSISLYYFLLHDISGPLGGLVFFFIGWALPLVFIVFLSLFLSSWQSEKFGLNKKIFFIGFILFAVIFSTFVDRNIYRLHTVGGDEGCMCMYFSYGRGRLGDEYQISRISNIKFFQYATESFFRGFQFFRFFS</sequence>
<evidence type="ECO:0000256" key="1">
    <source>
        <dbReference type="SAM" id="Phobius"/>
    </source>
</evidence>
<protein>
    <submittedName>
        <fullName evidence="2">Uncharacterized protein</fullName>
    </submittedName>
</protein>
<evidence type="ECO:0000313" key="2">
    <source>
        <dbReference type="EMBL" id="OHA01080.1"/>
    </source>
</evidence>
<keyword evidence="1" id="KW-0812">Transmembrane</keyword>
<accession>A0A1G2KNT6</accession>
<proteinExistence type="predicted"/>
<keyword evidence="1" id="KW-0472">Membrane</keyword>
<organism evidence="2 3">
    <name type="scientific">Candidatus Sungbacteria bacterium RIFCSPHIGHO2_02_FULL_49_20</name>
    <dbReference type="NCBI Taxonomy" id="1802272"/>
    <lineage>
        <taxon>Bacteria</taxon>
        <taxon>Candidatus Sungiibacteriota</taxon>
    </lineage>
</organism>
<name>A0A1G2KNT6_9BACT</name>
<gene>
    <name evidence="2" type="ORF">A3C12_00550</name>
</gene>